<feature type="compositionally biased region" description="Acidic residues" evidence="1">
    <location>
        <begin position="103"/>
        <end position="113"/>
    </location>
</feature>
<feature type="compositionally biased region" description="Basic and acidic residues" evidence="1">
    <location>
        <begin position="64"/>
        <end position="88"/>
    </location>
</feature>
<feature type="region of interest" description="Disordered" evidence="1">
    <location>
        <begin position="36"/>
        <end position="114"/>
    </location>
</feature>
<dbReference type="STRING" id="907348.TresaDRAFT_0247"/>
<organism evidence="2 3">
    <name type="scientific">Treponema saccharophilum DSM 2985</name>
    <dbReference type="NCBI Taxonomy" id="907348"/>
    <lineage>
        <taxon>Bacteria</taxon>
        <taxon>Pseudomonadati</taxon>
        <taxon>Spirochaetota</taxon>
        <taxon>Spirochaetia</taxon>
        <taxon>Spirochaetales</taxon>
        <taxon>Treponemataceae</taxon>
        <taxon>Treponema</taxon>
    </lineage>
</organism>
<comment type="caution">
    <text evidence="2">The sequence shown here is derived from an EMBL/GenBank/DDBJ whole genome shotgun (WGS) entry which is preliminary data.</text>
</comment>
<name>H7EPE1_9SPIR</name>
<proteinExistence type="predicted"/>
<evidence type="ECO:0000256" key="1">
    <source>
        <dbReference type="SAM" id="MobiDB-lite"/>
    </source>
</evidence>
<dbReference type="EMBL" id="AGRW01000054">
    <property type="protein sequence ID" value="EIC00774.1"/>
    <property type="molecule type" value="Genomic_DNA"/>
</dbReference>
<evidence type="ECO:0000313" key="2">
    <source>
        <dbReference type="EMBL" id="EIC00774.1"/>
    </source>
</evidence>
<dbReference type="Proteomes" id="UP000003571">
    <property type="component" value="Unassembled WGS sequence"/>
</dbReference>
<feature type="compositionally biased region" description="Pro residues" evidence="1">
    <location>
        <begin position="89"/>
        <end position="102"/>
    </location>
</feature>
<dbReference type="eggNOG" id="ENOG503450S">
    <property type="taxonomic scope" value="Bacteria"/>
</dbReference>
<gene>
    <name evidence="2" type="ORF">TresaDRAFT_0247</name>
</gene>
<evidence type="ECO:0000313" key="3">
    <source>
        <dbReference type="Proteomes" id="UP000003571"/>
    </source>
</evidence>
<sequence length="250" mass="28809">MYYFLQMKTKSTMLIIPAVMMLASCVRTKDIKNIPQEVPPAAEEQKPEPEVPQVIQETEPVPEPPKEPEKTPEPKKEEAPLPPKEDVPPQKPAPAEEVPPAPAEEEEADEDADEYARSIGDVGVSKDTFKEDKEKILRIIDELSVIMKDKDYKAWLPYIDSESKSYWSKTGNLKKAQNRMPIKGIQLKTLQDYFKFIFVPARQQSQITEIRYESDTYIKAVEVQPTQELIYYFFKKTNGNWLVHIPPIEE</sequence>
<protein>
    <submittedName>
        <fullName evidence="2">Uncharacterized protein</fullName>
    </submittedName>
</protein>
<keyword evidence="3" id="KW-1185">Reference proteome</keyword>
<dbReference type="PATRIC" id="fig|907348.3.peg.2840"/>
<dbReference type="AlphaFoldDB" id="H7EPE1"/>
<accession>H7EPE1</accession>
<reference evidence="2 3" key="1">
    <citation type="submission" date="2011-09" db="EMBL/GenBank/DDBJ databases">
        <title>The draft genome of Treponema saccharophilum DSM 2985.</title>
        <authorList>
            <consortium name="US DOE Joint Genome Institute (JGI-PGF)"/>
            <person name="Lucas S."/>
            <person name="Copeland A."/>
            <person name="Lapidus A."/>
            <person name="Glavina del Rio T."/>
            <person name="Dalin E."/>
            <person name="Tice H."/>
            <person name="Bruce D."/>
            <person name="Goodwin L."/>
            <person name="Pitluck S."/>
            <person name="Peters L."/>
            <person name="Kyrpides N."/>
            <person name="Mavromatis K."/>
            <person name="Ivanova N."/>
            <person name="Markowitz V."/>
            <person name="Cheng J.-F."/>
            <person name="Hugenholtz P."/>
            <person name="Woyke T."/>
            <person name="Wu D."/>
            <person name="Gronow S."/>
            <person name="Wellnitz S."/>
            <person name="Brambilla E."/>
            <person name="Klenk H.-P."/>
            <person name="Eisen J.A."/>
        </authorList>
    </citation>
    <scope>NUCLEOTIDE SEQUENCE [LARGE SCALE GENOMIC DNA]</scope>
    <source>
        <strain evidence="2 3">DSM 2985</strain>
    </source>
</reference>